<dbReference type="RefSeq" id="WP_037167292.1">
    <property type="nucleotide sequence ID" value="NZ_JOKI01000016.1"/>
</dbReference>
<gene>
    <name evidence="1" type="ORF">GV68_17660</name>
</gene>
<dbReference type="EMBL" id="JOKJ01000036">
    <property type="protein sequence ID" value="KEQ03222.1"/>
    <property type="molecule type" value="Genomic_DNA"/>
</dbReference>
<proteinExistence type="predicted"/>
<name>A0A922NYP2_9HYPH</name>
<accession>A0A922NYP2</accession>
<dbReference type="Proteomes" id="UP000052167">
    <property type="component" value="Unassembled WGS sequence"/>
</dbReference>
<reference evidence="1 2" key="1">
    <citation type="submission" date="2014-06" db="EMBL/GenBank/DDBJ databases">
        <title>Rhizobium pelagicum/R2-400B4.</title>
        <authorList>
            <person name="Kimes N.E."/>
            <person name="Lopez-Perez M."/>
        </authorList>
    </citation>
    <scope>NUCLEOTIDE SEQUENCE [LARGE SCALE GENOMIC DNA]</scope>
    <source>
        <strain evidence="1 2">R2-400B4</strain>
    </source>
</reference>
<protein>
    <submittedName>
        <fullName evidence="1">Uncharacterized protein</fullName>
    </submittedName>
</protein>
<evidence type="ECO:0000313" key="1">
    <source>
        <dbReference type="EMBL" id="KEQ03222.1"/>
    </source>
</evidence>
<comment type="caution">
    <text evidence="1">The sequence shown here is derived from an EMBL/GenBank/DDBJ whole genome shotgun (WGS) entry which is preliminary data.</text>
</comment>
<dbReference type="AlphaFoldDB" id="A0A922NYP2"/>
<keyword evidence="2" id="KW-1185">Reference proteome</keyword>
<dbReference type="OrthoDB" id="6057414at2"/>
<evidence type="ECO:0000313" key="2">
    <source>
        <dbReference type="Proteomes" id="UP000052167"/>
    </source>
</evidence>
<sequence length="215" mass="24726">MRSTLRFIMHPDDEREFFRQILSEEDVFLIDGPIWKAPIAEPRSPSEIGTYCIIWSPKDRPSLTATLRRNGDWYCDSEMVTIQFLRSEITNNLITQGSIAIATNLAAPDEAAGVEKRFRVLTRFIKKKYKNSVVSWYPAEGPRPSAELTHPALDQMLDPLIWVGPFAEQWLREDHERLIRQHWSYGAYAILSTGMGDGTKPEIAIRERPRRVNGP</sequence>
<organism evidence="1 2">
    <name type="scientific">Pseudorhizobium pelagicum</name>
    <dbReference type="NCBI Taxonomy" id="1509405"/>
    <lineage>
        <taxon>Bacteria</taxon>
        <taxon>Pseudomonadati</taxon>
        <taxon>Pseudomonadota</taxon>
        <taxon>Alphaproteobacteria</taxon>
        <taxon>Hyphomicrobiales</taxon>
        <taxon>Rhizobiaceae</taxon>
        <taxon>Rhizobium/Agrobacterium group</taxon>
        <taxon>Pseudorhizobium</taxon>
    </lineage>
</organism>